<evidence type="ECO:0000256" key="1">
    <source>
        <dbReference type="ARBA" id="ARBA00001966"/>
    </source>
</evidence>
<organism evidence="21 22">
    <name type="scientific">Varroa destructor</name>
    <name type="common">Honeybee mite</name>
    <dbReference type="NCBI Taxonomy" id="109461"/>
    <lineage>
        <taxon>Eukaryota</taxon>
        <taxon>Metazoa</taxon>
        <taxon>Ecdysozoa</taxon>
        <taxon>Arthropoda</taxon>
        <taxon>Chelicerata</taxon>
        <taxon>Arachnida</taxon>
        <taxon>Acari</taxon>
        <taxon>Parasitiformes</taxon>
        <taxon>Mesostigmata</taxon>
        <taxon>Gamasina</taxon>
        <taxon>Dermanyssoidea</taxon>
        <taxon>Varroidae</taxon>
        <taxon>Varroa</taxon>
    </lineage>
</organism>
<dbReference type="InterPro" id="IPR027417">
    <property type="entry name" value="P-loop_NTPase"/>
</dbReference>
<keyword evidence="4" id="KW-0004">4Fe-4S</keyword>
<feature type="compositionally biased region" description="Acidic residues" evidence="19">
    <location>
        <begin position="998"/>
        <end position="1010"/>
    </location>
</feature>
<proteinExistence type="inferred from homology"/>
<dbReference type="PANTHER" id="PTHR11472">
    <property type="entry name" value="DNA REPAIR DEAD HELICASE RAD3/XP-D SUBFAMILY MEMBER"/>
    <property type="match status" value="1"/>
</dbReference>
<comment type="subcellular location">
    <subcellularLocation>
        <location evidence="2">Nucleus</location>
    </subcellularLocation>
</comment>
<evidence type="ECO:0000256" key="15">
    <source>
        <dbReference type="ARBA" id="ARBA00023242"/>
    </source>
</evidence>
<dbReference type="CDD" id="cd18788">
    <property type="entry name" value="SF2_C_XPD"/>
    <property type="match status" value="1"/>
</dbReference>
<dbReference type="InterPro" id="IPR006555">
    <property type="entry name" value="ATP-dep_Helicase_C"/>
</dbReference>
<dbReference type="SUPFAM" id="SSF52540">
    <property type="entry name" value="P-loop containing nucleoside triphosphate hydrolases"/>
    <property type="match status" value="2"/>
</dbReference>
<dbReference type="Pfam" id="PF13307">
    <property type="entry name" value="Helicase_C_2"/>
    <property type="match status" value="1"/>
</dbReference>
<dbReference type="SMART" id="SM00488">
    <property type="entry name" value="DEXDc2"/>
    <property type="match status" value="1"/>
</dbReference>
<comment type="cofactor">
    <cofactor evidence="1">
        <name>[4Fe-4S] cluster</name>
        <dbReference type="ChEBI" id="CHEBI:49883"/>
    </cofactor>
</comment>
<evidence type="ECO:0000256" key="11">
    <source>
        <dbReference type="ARBA" id="ARBA00023004"/>
    </source>
</evidence>
<keyword evidence="6" id="KW-0547">Nucleotide-binding</keyword>
<evidence type="ECO:0000256" key="2">
    <source>
        <dbReference type="ARBA" id="ARBA00004123"/>
    </source>
</evidence>
<evidence type="ECO:0000256" key="14">
    <source>
        <dbReference type="ARBA" id="ARBA00023235"/>
    </source>
</evidence>
<evidence type="ECO:0000256" key="8">
    <source>
        <dbReference type="ARBA" id="ARBA00022801"/>
    </source>
</evidence>
<dbReference type="EC" id="5.6.2.3" evidence="16"/>
<dbReference type="GO" id="GO:0005524">
    <property type="term" value="F:ATP binding"/>
    <property type="evidence" value="ECO:0007669"/>
    <property type="project" value="UniProtKB-KW"/>
</dbReference>
<evidence type="ECO:0000256" key="12">
    <source>
        <dbReference type="ARBA" id="ARBA00023014"/>
    </source>
</evidence>
<evidence type="ECO:0000259" key="20">
    <source>
        <dbReference type="PROSITE" id="PS51193"/>
    </source>
</evidence>
<keyword evidence="22" id="KW-1185">Reference proteome</keyword>
<evidence type="ECO:0000313" key="21">
    <source>
        <dbReference type="EnsemblMetazoa" id="XP_022666082"/>
    </source>
</evidence>
<accession>A0A7M7KUK4</accession>
<dbReference type="EnsemblMetazoa" id="XM_022810347">
    <property type="protein sequence ID" value="XP_022666082"/>
    <property type="gene ID" value="LOC111252443"/>
</dbReference>
<comment type="catalytic activity">
    <reaction evidence="17">
        <text>ATP + H2O = ADP + phosphate + H(+)</text>
        <dbReference type="Rhea" id="RHEA:13065"/>
        <dbReference type="ChEBI" id="CHEBI:15377"/>
        <dbReference type="ChEBI" id="CHEBI:15378"/>
        <dbReference type="ChEBI" id="CHEBI:30616"/>
        <dbReference type="ChEBI" id="CHEBI:43474"/>
        <dbReference type="ChEBI" id="CHEBI:456216"/>
        <dbReference type="EC" id="5.6.2.3"/>
    </reaction>
</comment>
<dbReference type="PROSITE" id="PS51193">
    <property type="entry name" value="HELICASE_ATP_BIND_2"/>
    <property type="match status" value="1"/>
</dbReference>
<keyword evidence="14" id="KW-0413">Isomerase</keyword>
<sequence length="1010" mass="113192">MNIDACPWNLSAGCMKQYTHPLAGIRVRFPYEHPYPQQRVIMCRLITALKQHKNCLIECPTGTGKTLSLLCGALSFVEEQKRLREEAAKKLCSSSSLTSAAHDHSALHMGYTPTSNEDVAGTVLDMYEDLEKQDEVRGIVKIHAPSSRKSLLNDSSKVTGVLKAKLKGLAIEDKRNADQLPKVPKIFYGTRTHRQVSQVVAEFNRTDYGKMRMTILGSRDRMCINKKILRRGHGESGEVSVNEECRALMKLARQDQGCIFYSQLQKVPRSVYPTLFGQGLGDPWDIEDLKGVGQERTLCPYYWSVQLAETADITFCPYNYILDPTVRKAVQINLSGNIVILDEAHNIEDICRDSMELELNLSDVLYIEEFIETALRNGKESRAMAQVLPTVGALKHVLLNESAAATLTKPQVFDHEKLCGTLEIAQVGPMTWSRTKKIVEELLNADDDISSPATDSGKTSEGIQDLDARCKSVFGALANTLEHLYKMDMKYTSCFRAAVLKKIPKDKHKELSGKPEVTLNIYCLNSAVGLVDIKDTLHSLVIASGTLSPMKSIQCELDVPFPISISLNHVVAEGQIFACVSTRGPERVELKCDYKNSMGFTLQDDLGRALVQICSRIPNGVLCFFPSYSTMKRMCERWQITGTWSKMEQLKRVFVEGQSKLPEMMREYYEESLTPQGALLMAVCRGGVSEGEDFPDKFARAVVIIGLPFPNIKDITIKDKMAFNDRRHRQGEDVMTGQDWYSAQAFRALNQALGRCIRHSNDWGAIILLDSRVSYNARYKDMLCRWVRDRIVEVNDFNALDNRLGEFVLERRVENEMGDTSHSRNLESSCTERELTKLQSGLGLSRSKNVCLSDLNSSSSGSETPPKQTYKMFPIFQLKRKRRSCESSATDRRAVGETSACSNRDFEMLEINSQIRSGPFEVARLNDSKMPRLSITSIVIEDSPAKYPVSAASSASGSITSKTSNESEVDNDDDVYITQRHSRTNEATKMRIATQNDGVDDENSSDLFSD</sequence>
<keyword evidence="10" id="KW-0067">ATP-binding</keyword>
<evidence type="ECO:0000256" key="10">
    <source>
        <dbReference type="ARBA" id="ARBA00022840"/>
    </source>
</evidence>
<feature type="domain" description="Helicase ATP-binding" evidence="20">
    <location>
        <begin position="24"/>
        <end position="391"/>
    </location>
</feature>
<dbReference type="GO" id="GO:0006289">
    <property type="term" value="P:nucleotide-excision repair"/>
    <property type="evidence" value="ECO:0007669"/>
    <property type="project" value="TreeGrafter"/>
</dbReference>
<keyword evidence="13" id="KW-0234">DNA repair</keyword>
<dbReference type="GO" id="GO:0003677">
    <property type="term" value="F:DNA binding"/>
    <property type="evidence" value="ECO:0007669"/>
    <property type="project" value="InterPro"/>
</dbReference>
<keyword evidence="9" id="KW-0347">Helicase</keyword>
<dbReference type="GO" id="GO:0046872">
    <property type="term" value="F:metal ion binding"/>
    <property type="evidence" value="ECO:0007669"/>
    <property type="project" value="UniProtKB-KW"/>
</dbReference>
<dbReference type="InterPro" id="IPR014013">
    <property type="entry name" value="Helic_SF1/SF2_ATP-bd_DinG/Rad3"/>
</dbReference>
<dbReference type="GO" id="GO:0043139">
    <property type="term" value="F:5'-3' DNA helicase activity"/>
    <property type="evidence" value="ECO:0007669"/>
    <property type="project" value="UniProtKB-EC"/>
</dbReference>
<name>A0A7M7KUK4_VARDE</name>
<evidence type="ECO:0000256" key="5">
    <source>
        <dbReference type="ARBA" id="ARBA00022723"/>
    </source>
</evidence>
<dbReference type="Proteomes" id="UP000594260">
    <property type="component" value="Unplaced"/>
</dbReference>
<evidence type="ECO:0000256" key="4">
    <source>
        <dbReference type="ARBA" id="ARBA00022485"/>
    </source>
</evidence>
<evidence type="ECO:0000256" key="16">
    <source>
        <dbReference type="ARBA" id="ARBA00044969"/>
    </source>
</evidence>
<keyword evidence="12" id="KW-0411">Iron-sulfur</keyword>
<protein>
    <recommendedName>
        <fullName evidence="16">DNA 5'-3' helicase</fullName>
        <ecNumber evidence="16">5.6.2.3</ecNumber>
    </recommendedName>
    <alternativeName>
        <fullName evidence="18">DNA 5'-3' helicase FANCJ</fullName>
    </alternativeName>
</protein>
<feature type="region of interest" description="Disordered" evidence="19">
    <location>
        <begin position="949"/>
        <end position="1010"/>
    </location>
</feature>
<keyword evidence="11" id="KW-0408">Iron</keyword>
<dbReference type="RefSeq" id="XP_022666082.1">
    <property type="nucleotide sequence ID" value="XM_022810347.1"/>
</dbReference>
<dbReference type="Gene3D" id="3.40.50.300">
    <property type="entry name" value="P-loop containing nucleotide triphosphate hydrolases"/>
    <property type="match status" value="3"/>
</dbReference>
<dbReference type="GO" id="GO:0016818">
    <property type="term" value="F:hydrolase activity, acting on acid anhydrides, in phosphorus-containing anhydrides"/>
    <property type="evidence" value="ECO:0007669"/>
    <property type="project" value="InterPro"/>
</dbReference>
<keyword evidence="15" id="KW-0539">Nucleus</keyword>
<dbReference type="InterPro" id="IPR006554">
    <property type="entry name" value="Helicase-like_DEXD_c2"/>
</dbReference>
<evidence type="ECO:0000256" key="17">
    <source>
        <dbReference type="ARBA" id="ARBA00048954"/>
    </source>
</evidence>
<dbReference type="OrthoDB" id="267079at2759"/>
<reference evidence="21" key="1">
    <citation type="submission" date="2021-01" db="UniProtKB">
        <authorList>
            <consortium name="EnsemblMetazoa"/>
        </authorList>
    </citation>
    <scope>IDENTIFICATION</scope>
</reference>
<dbReference type="GO" id="GO:0005634">
    <property type="term" value="C:nucleus"/>
    <property type="evidence" value="ECO:0007669"/>
    <property type="project" value="UniProtKB-SubCell"/>
</dbReference>
<keyword evidence="5" id="KW-0479">Metal-binding</keyword>
<evidence type="ECO:0000256" key="9">
    <source>
        <dbReference type="ARBA" id="ARBA00022806"/>
    </source>
</evidence>
<evidence type="ECO:0000256" key="3">
    <source>
        <dbReference type="ARBA" id="ARBA00008792"/>
    </source>
</evidence>
<dbReference type="InterPro" id="IPR045028">
    <property type="entry name" value="DinG/Rad3-like"/>
</dbReference>
<dbReference type="Pfam" id="PF06733">
    <property type="entry name" value="DEAD_2"/>
    <property type="match status" value="1"/>
</dbReference>
<keyword evidence="7" id="KW-0227">DNA damage</keyword>
<dbReference type="GO" id="GO:0051539">
    <property type="term" value="F:4 iron, 4 sulfur cluster binding"/>
    <property type="evidence" value="ECO:0007669"/>
    <property type="project" value="UniProtKB-KW"/>
</dbReference>
<dbReference type="InParanoid" id="A0A7M7KUK4"/>
<dbReference type="KEGG" id="vde:111252443"/>
<evidence type="ECO:0000313" key="22">
    <source>
        <dbReference type="Proteomes" id="UP000594260"/>
    </source>
</evidence>
<dbReference type="FunFam" id="3.40.50.300:FF:000731">
    <property type="entry name" value="Fanconi anemia group J protein homolog"/>
    <property type="match status" value="1"/>
</dbReference>
<evidence type="ECO:0000256" key="6">
    <source>
        <dbReference type="ARBA" id="ARBA00022741"/>
    </source>
</evidence>
<dbReference type="AlphaFoldDB" id="A0A7M7KUK4"/>
<feature type="compositionally biased region" description="Low complexity" evidence="19">
    <location>
        <begin position="950"/>
        <end position="964"/>
    </location>
</feature>
<comment type="similarity">
    <text evidence="3">Belongs to the DEAD box helicase family. DEAH subfamily.</text>
</comment>
<evidence type="ECO:0000256" key="7">
    <source>
        <dbReference type="ARBA" id="ARBA00022763"/>
    </source>
</evidence>
<dbReference type="NCBIfam" id="TIGR00604">
    <property type="entry name" value="rad3"/>
    <property type="match status" value="1"/>
</dbReference>
<dbReference type="OMA" id="FSNDNAR"/>
<dbReference type="GO" id="GO:1990918">
    <property type="term" value="P:double-strand break repair involved in meiotic recombination"/>
    <property type="evidence" value="ECO:0007669"/>
    <property type="project" value="TreeGrafter"/>
</dbReference>
<keyword evidence="8" id="KW-0378">Hydrolase</keyword>
<evidence type="ECO:0000256" key="19">
    <source>
        <dbReference type="SAM" id="MobiDB-lite"/>
    </source>
</evidence>
<evidence type="ECO:0000256" key="18">
    <source>
        <dbReference type="ARBA" id="ARBA00082714"/>
    </source>
</evidence>
<dbReference type="GeneID" id="111252443"/>
<dbReference type="PANTHER" id="PTHR11472:SF47">
    <property type="entry name" value="FANCONI ANEMIA GROUP J PROTEIN"/>
    <property type="match status" value="1"/>
</dbReference>
<evidence type="ECO:0000256" key="13">
    <source>
        <dbReference type="ARBA" id="ARBA00023204"/>
    </source>
</evidence>
<dbReference type="SMART" id="SM00491">
    <property type="entry name" value="HELICc2"/>
    <property type="match status" value="1"/>
</dbReference>
<dbReference type="InterPro" id="IPR013020">
    <property type="entry name" value="Rad3/Chl1-like"/>
</dbReference>
<dbReference type="InterPro" id="IPR010614">
    <property type="entry name" value="RAD3-like_helicase_DEAD"/>
</dbReference>